<dbReference type="Pfam" id="PF12796">
    <property type="entry name" value="Ank_2"/>
    <property type="match status" value="1"/>
</dbReference>
<accession>R8BUM7</accession>
<dbReference type="Pfam" id="PF13592">
    <property type="entry name" value="HTH_33"/>
    <property type="match status" value="1"/>
</dbReference>
<dbReference type="PANTHER" id="PTHR46564">
    <property type="entry name" value="TRANSPOSASE"/>
    <property type="match status" value="1"/>
</dbReference>
<evidence type="ECO:0000256" key="1">
    <source>
        <dbReference type="PROSITE-ProRule" id="PRU00023"/>
    </source>
</evidence>
<evidence type="ECO:0000259" key="2">
    <source>
        <dbReference type="Pfam" id="PF13592"/>
    </source>
</evidence>
<organism evidence="3 4">
    <name type="scientific">Phaeoacremonium minimum (strain UCR-PA7)</name>
    <name type="common">Esca disease fungus</name>
    <name type="synonym">Togninia minima</name>
    <dbReference type="NCBI Taxonomy" id="1286976"/>
    <lineage>
        <taxon>Eukaryota</taxon>
        <taxon>Fungi</taxon>
        <taxon>Dikarya</taxon>
        <taxon>Ascomycota</taxon>
        <taxon>Pezizomycotina</taxon>
        <taxon>Sordariomycetes</taxon>
        <taxon>Sordariomycetidae</taxon>
        <taxon>Togniniales</taxon>
        <taxon>Togniniaceae</taxon>
        <taxon>Phaeoacremonium</taxon>
    </lineage>
</organism>
<dbReference type="eggNOG" id="ENOG502SGEC">
    <property type="taxonomic scope" value="Eukaryota"/>
</dbReference>
<dbReference type="RefSeq" id="XP_007912185.1">
    <property type="nucleotide sequence ID" value="XM_007913994.1"/>
</dbReference>
<name>R8BUM7_PHAM7</name>
<dbReference type="PROSITE" id="PS50297">
    <property type="entry name" value="ANK_REP_REGION"/>
    <property type="match status" value="1"/>
</dbReference>
<feature type="repeat" description="ANK" evidence="1">
    <location>
        <begin position="226"/>
        <end position="258"/>
    </location>
</feature>
<dbReference type="OrthoDB" id="4767272at2759"/>
<dbReference type="Gene3D" id="1.25.40.20">
    <property type="entry name" value="Ankyrin repeat-containing domain"/>
    <property type="match status" value="1"/>
</dbReference>
<evidence type="ECO:0000313" key="4">
    <source>
        <dbReference type="Proteomes" id="UP000014074"/>
    </source>
</evidence>
<proteinExistence type="predicted"/>
<dbReference type="EMBL" id="KB932872">
    <property type="protein sequence ID" value="EOO03073.1"/>
    <property type="molecule type" value="Genomic_DNA"/>
</dbReference>
<dbReference type="HOGENOM" id="CLU_783434_0_0_1"/>
<dbReference type="InterPro" id="IPR002110">
    <property type="entry name" value="Ankyrin_rpt"/>
</dbReference>
<reference evidence="4" key="1">
    <citation type="journal article" date="2013" name="Genome Announc.">
        <title>Draft genome sequence of the ascomycete Phaeoacremonium aleophilum strain UCR-PA7, a causal agent of the esca disease complex in grapevines.</title>
        <authorList>
            <person name="Blanco-Ulate B."/>
            <person name="Rolshausen P."/>
            <person name="Cantu D."/>
        </authorList>
    </citation>
    <scope>NUCLEOTIDE SEQUENCE [LARGE SCALE GENOMIC DNA]</scope>
    <source>
        <strain evidence="4">UCR-PA7</strain>
    </source>
</reference>
<dbReference type="SMART" id="SM00248">
    <property type="entry name" value="ANK"/>
    <property type="match status" value="2"/>
</dbReference>
<dbReference type="PANTHER" id="PTHR46564:SF1">
    <property type="entry name" value="TRANSPOSASE"/>
    <property type="match status" value="1"/>
</dbReference>
<dbReference type="AlphaFoldDB" id="R8BUM7"/>
<feature type="repeat" description="ANK" evidence="1">
    <location>
        <begin position="193"/>
        <end position="225"/>
    </location>
</feature>
<dbReference type="PROSITE" id="PS50088">
    <property type="entry name" value="ANK_REPEAT"/>
    <property type="match status" value="2"/>
</dbReference>
<evidence type="ECO:0000313" key="3">
    <source>
        <dbReference type="EMBL" id="EOO03073.1"/>
    </source>
</evidence>
<dbReference type="SUPFAM" id="SSF48403">
    <property type="entry name" value="Ankyrin repeat"/>
    <property type="match status" value="1"/>
</dbReference>
<feature type="domain" description="Winged helix-turn helix" evidence="2">
    <location>
        <begin position="2"/>
        <end position="48"/>
    </location>
</feature>
<keyword evidence="4" id="KW-1185">Reference proteome</keyword>
<dbReference type="Proteomes" id="UP000014074">
    <property type="component" value="Unassembled WGS sequence"/>
</dbReference>
<dbReference type="InterPro" id="IPR036770">
    <property type="entry name" value="Ankyrin_rpt-contain_sf"/>
</dbReference>
<dbReference type="GeneID" id="19321559"/>
<keyword evidence="1" id="KW-0040">ANK repeat</keyword>
<gene>
    <name evidence="3" type="ORF">UCRPA7_1413</name>
</gene>
<dbReference type="InterPro" id="IPR025959">
    <property type="entry name" value="Winged_HTH_dom"/>
</dbReference>
<protein>
    <submittedName>
        <fullName evidence="3">Putative tpr domain-containing protein</fullName>
    </submittedName>
</protein>
<sequence>MAELLHKQYGVTVSRSTISRTLKRVGWTKKVVQNIAKERSPDLRDDYIERRSHYKLDQMVFIDESGDDRGLAILARGYAPKGVTPVQTKRFHRGKRVQILPAYTIDGVIYCEVYEDNTDVNVIEAFLENLLPYCGRYPEPKSPGEKILQELMKEVDYRQDRFNSDCILNDLCGVAFLLQTFKDDSFVSYRDESGVNCIALAAVEGHGQMIQFLHDKGGDLNNSDNRGRTPLMEAALWGRVKAVDILLERDADTRAKDRKGRRAYFYSRPSKKTARMRERLGCSQEKSDAEGNRRIIAVKLEVFEPVPTAGETLRSASPDELKLGRFITETTDWGTRSVITSGVSHTVCRIPSRR</sequence>
<dbReference type="KEGG" id="tmn:UCRPA7_1413"/>